<evidence type="ECO:0000313" key="1">
    <source>
        <dbReference type="EMBL" id="ETV87384.1"/>
    </source>
</evidence>
<accession>W4H7V6</accession>
<gene>
    <name evidence="1" type="ORF">H257_00982</name>
</gene>
<dbReference type="GeneID" id="20802978"/>
<dbReference type="AlphaFoldDB" id="W4H7V6"/>
<sequence>MNALRKLIQSSLQNLSIQILGDTIHALHLLHLMQLVRSGDVIKLVETTEGFLGAWMYGQFTRPPRWRCKPTE</sequence>
<name>W4H7V6_APHAT</name>
<proteinExistence type="predicted"/>
<reference evidence="1" key="1">
    <citation type="submission" date="2013-12" db="EMBL/GenBank/DDBJ databases">
        <title>The Genome Sequence of Aphanomyces astaci APO3.</title>
        <authorList>
            <consortium name="The Broad Institute Genomics Platform"/>
            <person name="Russ C."/>
            <person name="Tyler B."/>
            <person name="van West P."/>
            <person name="Dieguez-Uribeondo J."/>
            <person name="Young S.K."/>
            <person name="Zeng Q."/>
            <person name="Gargeya S."/>
            <person name="Fitzgerald M."/>
            <person name="Abouelleil A."/>
            <person name="Alvarado L."/>
            <person name="Chapman S.B."/>
            <person name="Gainer-Dewar J."/>
            <person name="Goldberg J."/>
            <person name="Griggs A."/>
            <person name="Gujja S."/>
            <person name="Hansen M."/>
            <person name="Howarth C."/>
            <person name="Imamovic A."/>
            <person name="Ireland A."/>
            <person name="Larimer J."/>
            <person name="McCowan C."/>
            <person name="Murphy C."/>
            <person name="Pearson M."/>
            <person name="Poon T.W."/>
            <person name="Priest M."/>
            <person name="Roberts A."/>
            <person name="Saif S."/>
            <person name="Shea T."/>
            <person name="Sykes S."/>
            <person name="Wortman J."/>
            <person name="Nusbaum C."/>
            <person name="Birren B."/>
        </authorList>
    </citation>
    <scope>NUCLEOTIDE SEQUENCE [LARGE SCALE GENOMIC DNA]</scope>
    <source>
        <strain evidence="1">APO3</strain>
    </source>
</reference>
<dbReference type="VEuPathDB" id="FungiDB:H257_00982"/>
<dbReference type="EMBL" id="KI913115">
    <property type="protein sequence ID" value="ETV87384.1"/>
    <property type="molecule type" value="Genomic_DNA"/>
</dbReference>
<protein>
    <submittedName>
        <fullName evidence="1">Uncharacterized protein</fullName>
    </submittedName>
</protein>
<dbReference type="RefSeq" id="XP_009822247.1">
    <property type="nucleotide sequence ID" value="XM_009823945.1"/>
</dbReference>
<organism evidence="1">
    <name type="scientific">Aphanomyces astaci</name>
    <name type="common">Crayfish plague agent</name>
    <dbReference type="NCBI Taxonomy" id="112090"/>
    <lineage>
        <taxon>Eukaryota</taxon>
        <taxon>Sar</taxon>
        <taxon>Stramenopiles</taxon>
        <taxon>Oomycota</taxon>
        <taxon>Saprolegniomycetes</taxon>
        <taxon>Saprolegniales</taxon>
        <taxon>Verrucalvaceae</taxon>
        <taxon>Aphanomyces</taxon>
    </lineage>
</organism>